<dbReference type="FunFam" id="3.80.10.10:FF:000213">
    <property type="entry name" value="Tyrosine-sulfated glycopeptide receptor 1"/>
    <property type="match status" value="1"/>
</dbReference>
<keyword evidence="7" id="KW-0677">Repeat</keyword>
<keyword evidence="5 11" id="KW-0812">Transmembrane</keyword>
<dbReference type="AlphaFoldDB" id="A0A2Z7AG23"/>
<dbReference type="InterPro" id="IPR032675">
    <property type="entry name" value="LRR_dom_sf"/>
</dbReference>
<dbReference type="SMART" id="SM00365">
    <property type="entry name" value="LRR_SD22"/>
    <property type="match status" value="6"/>
</dbReference>
<keyword evidence="13" id="KW-0418">Kinase</keyword>
<dbReference type="Pfam" id="PF00560">
    <property type="entry name" value="LRR_1"/>
    <property type="match status" value="7"/>
</dbReference>
<evidence type="ECO:0000256" key="10">
    <source>
        <dbReference type="ARBA" id="ARBA00023180"/>
    </source>
</evidence>
<dbReference type="PROSITE" id="PS51450">
    <property type="entry name" value="LRR"/>
    <property type="match status" value="2"/>
</dbReference>
<keyword evidence="14" id="KW-1185">Reference proteome</keyword>
<keyword evidence="3" id="KW-1003">Cell membrane</keyword>
<dbReference type="PRINTS" id="PR00019">
    <property type="entry name" value="LEURICHRPT"/>
</dbReference>
<dbReference type="Proteomes" id="UP000250235">
    <property type="component" value="Unassembled WGS sequence"/>
</dbReference>
<evidence type="ECO:0000313" key="14">
    <source>
        <dbReference type="Proteomes" id="UP000250235"/>
    </source>
</evidence>
<dbReference type="Pfam" id="PF12799">
    <property type="entry name" value="LRR_4"/>
    <property type="match status" value="1"/>
</dbReference>
<evidence type="ECO:0000256" key="5">
    <source>
        <dbReference type="ARBA" id="ARBA00022692"/>
    </source>
</evidence>
<gene>
    <name evidence="13" type="ORF">F511_31162</name>
</gene>
<dbReference type="PANTHER" id="PTHR48063:SF101">
    <property type="entry name" value="LRR RECEPTOR-LIKE SERINE_THREONINE-PROTEIN KINASE FLS2"/>
    <property type="match status" value="1"/>
</dbReference>
<dbReference type="Pfam" id="PF08263">
    <property type="entry name" value="LRRNT_2"/>
    <property type="match status" value="1"/>
</dbReference>
<dbReference type="EMBL" id="KV015586">
    <property type="protein sequence ID" value="KZV20663.1"/>
    <property type="molecule type" value="Genomic_DNA"/>
</dbReference>
<keyword evidence="13" id="KW-0675">Receptor</keyword>
<dbReference type="Gene3D" id="3.80.10.10">
    <property type="entry name" value="Ribonuclease Inhibitor"/>
    <property type="match status" value="3"/>
</dbReference>
<comment type="subcellular location">
    <subcellularLocation>
        <location evidence="1">Cell membrane</location>
        <topology evidence="1">Single-pass type I membrane protein</topology>
    </subcellularLocation>
</comment>
<dbReference type="GO" id="GO:0016301">
    <property type="term" value="F:kinase activity"/>
    <property type="evidence" value="ECO:0007669"/>
    <property type="project" value="UniProtKB-KW"/>
</dbReference>
<name>A0A2Z7AG23_9LAMI</name>
<keyword evidence="6" id="KW-0732">Signal</keyword>
<evidence type="ECO:0000256" key="7">
    <source>
        <dbReference type="ARBA" id="ARBA00022737"/>
    </source>
</evidence>
<keyword evidence="8 11" id="KW-1133">Transmembrane helix</keyword>
<dbReference type="FunFam" id="3.80.10.10:FF:000095">
    <property type="entry name" value="LRR receptor-like serine/threonine-protein kinase GSO1"/>
    <property type="match status" value="1"/>
</dbReference>
<evidence type="ECO:0000256" key="4">
    <source>
        <dbReference type="ARBA" id="ARBA00022614"/>
    </source>
</evidence>
<dbReference type="GO" id="GO:0005886">
    <property type="term" value="C:plasma membrane"/>
    <property type="evidence" value="ECO:0007669"/>
    <property type="project" value="UniProtKB-SubCell"/>
</dbReference>
<dbReference type="GO" id="GO:0006952">
    <property type="term" value="P:defense response"/>
    <property type="evidence" value="ECO:0007669"/>
    <property type="project" value="UniProtKB-ARBA"/>
</dbReference>
<evidence type="ECO:0000256" key="1">
    <source>
        <dbReference type="ARBA" id="ARBA00004251"/>
    </source>
</evidence>
<dbReference type="SUPFAM" id="SSF52058">
    <property type="entry name" value="L domain-like"/>
    <property type="match status" value="2"/>
</dbReference>
<dbReference type="SUPFAM" id="SSF52047">
    <property type="entry name" value="RNI-like"/>
    <property type="match status" value="1"/>
</dbReference>
<dbReference type="InterPro" id="IPR003591">
    <property type="entry name" value="Leu-rich_rpt_typical-subtyp"/>
</dbReference>
<dbReference type="InterPro" id="IPR046956">
    <property type="entry name" value="RLP23-like"/>
</dbReference>
<sequence>MPPTIENNIIENNIMATRSRTPTHFLVSTILVLECLGSVFGQEISSGNIRCFERERQALLKLKDDFVDETGRLSSWGVEMDCCKWSGVWCNNVTNHVTRLNLRAPPPISQNGPSVGPLRGKITSSLLELKHLTYLDLSSNDFGYSNIPEFIGSFDKMQYLNLSSANLARQIPESVGNLSELTHLDFGSNSGLYSENLGWVAHLGSLQYLDLSYADLSNASNWLLAISKLTSIKEMHLANCELPGILPSSLPSIKTSAPLVTLDLSSNPGISSSMFSFFLNFTTSLTSIDFSFNGITNLDNLGIGFHNQISLEHLDLSNNNLGSGIPEFFGNMSSLMYFDLSYNSLMVQLTDIVSNFSGPVEKNLKYLDLSNNMITGSLPDFSKFTSLQVLALGRNKLNGSIAKDYPNIPTLTHLDLSSNSFTGGLPDLTIYPLLEILHLDNNMFNGPVHESIGSLSNMDTLALASNNFEGVVNESHLFNLSRLRILDLSSNPLLTVNCSSDWIPQFQLVVLSLSHCKVGPHFPEWIRHQKNLKFVDVSFSQIADPIPSWIGDLASKPIHLNISNNQIHGVFPKIRFFSFNLTSYVMSLVHDSVYGVVVDLSRNEITGDATFVCHSREWILIDLSSNLFFGHLPDCFSNSTRLRFLNLANNNFSGSIPSSFGSLRLLSLLNLRNNRFSGGIPESLRGCTGLKMIDLGENRLTGMIPTWIGDELLSLIVLSLRLNEFRGMIPSGICNLQNIQVLDLSLNKLSGAIPNCLGNLTVMTDEAGSQQKISALLGTPALYYTLLDAAYFTWKGKAINYVSHSLFVQLIDLSSNALTGDIPSEITKLVGLNSLNLSRNSLSGQIPANIGLLKYLDALDLSRSHLSGGIPDSISEMNFLGVLDLSYNNLSGRIPAGIVKFDESTYIGNPGLCGRPVLNKSCPGDSNFNGDANVKDTLKHGEDKLITKGFYICMGFGYVFGWWGIFGIILLNKSARSAYSKLLDAIEDSVYSRGLLNKGSYGK</sequence>
<accession>A0A2Z7AG23</accession>
<dbReference type="GO" id="GO:0051707">
    <property type="term" value="P:response to other organism"/>
    <property type="evidence" value="ECO:0007669"/>
    <property type="project" value="UniProtKB-ARBA"/>
</dbReference>
<dbReference type="InterPro" id="IPR013210">
    <property type="entry name" value="LRR_N_plant-typ"/>
</dbReference>
<protein>
    <submittedName>
        <fullName evidence="13">Putative LRR receptor-like serine/threonine-protein kinase</fullName>
    </submittedName>
</protein>
<dbReference type="PANTHER" id="PTHR48063">
    <property type="entry name" value="LRR RECEPTOR-LIKE KINASE"/>
    <property type="match status" value="1"/>
</dbReference>
<keyword evidence="13" id="KW-0808">Transferase</keyword>
<feature type="domain" description="Leucine-rich repeat-containing N-terminal plant-type" evidence="12">
    <location>
        <begin position="54"/>
        <end position="91"/>
    </location>
</feature>
<dbReference type="InterPro" id="IPR001611">
    <property type="entry name" value="Leu-rich_rpt"/>
</dbReference>
<dbReference type="SMART" id="SM00369">
    <property type="entry name" value="LRR_TYP"/>
    <property type="match status" value="9"/>
</dbReference>
<evidence type="ECO:0000256" key="3">
    <source>
        <dbReference type="ARBA" id="ARBA00022475"/>
    </source>
</evidence>
<evidence type="ECO:0000256" key="8">
    <source>
        <dbReference type="ARBA" id="ARBA00022989"/>
    </source>
</evidence>
<comment type="similarity">
    <text evidence="2">Belongs to the RLP family.</text>
</comment>
<dbReference type="Pfam" id="PF13516">
    <property type="entry name" value="LRR_6"/>
    <property type="match status" value="1"/>
</dbReference>
<dbReference type="InterPro" id="IPR025875">
    <property type="entry name" value="Leu-rich_rpt_4"/>
</dbReference>
<dbReference type="OrthoDB" id="1937783at2759"/>
<evidence type="ECO:0000256" key="6">
    <source>
        <dbReference type="ARBA" id="ARBA00022729"/>
    </source>
</evidence>
<evidence type="ECO:0000256" key="2">
    <source>
        <dbReference type="ARBA" id="ARBA00009592"/>
    </source>
</evidence>
<evidence type="ECO:0000259" key="12">
    <source>
        <dbReference type="Pfam" id="PF08263"/>
    </source>
</evidence>
<reference evidence="13 14" key="1">
    <citation type="journal article" date="2015" name="Proc. Natl. Acad. Sci. U.S.A.">
        <title>The resurrection genome of Boea hygrometrica: A blueprint for survival of dehydration.</title>
        <authorList>
            <person name="Xiao L."/>
            <person name="Yang G."/>
            <person name="Zhang L."/>
            <person name="Yang X."/>
            <person name="Zhao S."/>
            <person name="Ji Z."/>
            <person name="Zhou Q."/>
            <person name="Hu M."/>
            <person name="Wang Y."/>
            <person name="Chen M."/>
            <person name="Xu Y."/>
            <person name="Jin H."/>
            <person name="Xiao X."/>
            <person name="Hu G."/>
            <person name="Bao F."/>
            <person name="Hu Y."/>
            <person name="Wan P."/>
            <person name="Li L."/>
            <person name="Deng X."/>
            <person name="Kuang T."/>
            <person name="Xiang C."/>
            <person name="Zhu J.K."/>
            <person name="Oliver M.J."/>
            <person name="He Y."/>
        </authorList>
    </citation>
    <scope>NUCLEOTIDE SEQUENCE [LARGE SCALE GENOMIC DNA]</scope>
    <source>
        <strain evidence="14">cv. XS01</strain>
    </source>
</reference>
<proteinExistence type="inferred from homology"/>
<evidence type="ECO:0000256" key="9">
    <source>
        <dbReference type="ARBA" id="ARBA00023136"/>
    </source>
</evidence>
<keyword evidence="10" id="KW-0325">Glycoprotein</keyword>
<keyword evidence="4" id="KW-0433">Leucine-rich repeat</keyword>
<evidence type="ECO:0000256" key="11">
    <source>
        <dbReference type="SAM" id="Phobius"/>
    </source>
</evidence>
<evidence type="ECO:0000313" key="13">
    <source>
        <dbReference type="EMBL" id="KZV20663.1"/>
    </source>
</evidence>
<feature type="transmembrane region" description="Helical" evidence="11">
    <location>
        <begin position="949"/>
        <end position="971"/>
    </location>
</feature>
<keyword evidence="9 11" id="KW-0472">Membrane</keyword>
<organism evidence="13 14">
    <name type="scientific">Dorcoceras hygrometricum</name>
    <dbReference type="NCBI Taxonomy" id="472368"/>
    <lineage>
        <taxon>Eukaryota</taxon>
        <taxon>Viridiplantae</taxon>
        <taxon>Streptophyta</taxon>
        <taxon>Embryophyta</taxon>
        <taxon>Tracheophyta</taxon>
        <taxon>Spermatophyta</taxon>
        <taxon>Magnoliopsida</taxon>
        <taxon>eudicotyledons</taxon>
        <taxon>Gunneridae</taxon>
        <taxon>Pentapetalae</taxon>
        <taxon>asterids</taxon>
        <taxon>lamiids</taxon>
        <taxon>Lamiales</taxon>
        <taxon>Gesneriaceae</taxon>
        <taxon>Didymocarpoideae</taxon>
        <taxon>Trichosporeae</taxon>
        <taxon>Loxocarpinae</taxon>
        <taxon>Dorcoceras</taxon>
    </lineage>
</organism>